<sequence length="116" mass="13679">GLSLKRHILEDTSNNRPTKFYRQEDGTLALPPLNTYFPRPPFPYATLDNQPFSPVNKEYHPVNYIVTEPDDSQTSEHDPLNTPDTFGRKLLRKFTCIKIIKEFNVLYEFQFEWTID</sequence>
<dbReference type="Proteomes" id="UP001642360">
    <property type="component" value="Unassembled WGS sequence"/>
</dbReference>
<dbReference type="EMBL" id="CAUOFW020000885">
    <property type="protein sequence ID" value="CAK9138380.1"/>
    <property type="molecule type" value="Genomic_DNA"/>
</dbReference>
<dbReference type="AlphaFoldDB" id="A0ABC8R050"/>
<organism evidence="1 2">
    <name type="scientific">Ilex paraguariensis</name>
    <name type="common">yerba mate</name>
    <dbReference type="NCBI Taxonomy" id="185542"/>
    <lineage>
        <taxon>Eukaryota</taxon>
        <taxon>Viridiplantae</taxon>
        <taxon>Streptophyta</taxon>
        <taxon>Embryophyta</taxon>
        <taxon>Tracheophyta</taxon>
        <taxon>Spermatophyta</taxon>
        <taxon>Magnoliopsida</taxon>
        <taxon>eudicotyledons</taxon>
        <taxon>Gunneridae</taxon>
        <taxon>Pentapetalae</taxon>
        <taxon>asterids</taxon>
        <taxon>campanulids</taxon>
        <taxon>Aquifoliales</taxon>
        <taxon>Aquifoliaceae</taxon>
        <taxon>Ilex</taxon>
    </lineage>
</organism>
<evidence type="ECO:0000313" key="2">
    <source>
        <dbReference type="Proteomes" id="UP001642360"/>
    </source>
</evidence>
<proteinExistence type="predicted"/>
<keyword evidence="2" id="KW-1185">Reference proteome</keyword>
<accession>A0ABC8R050</accession>
<feature type="non-terminal residue" evidence="1">
    <location>
        <position position="1"/>
    </location>
</feature>
<evidence type="ECO:0000313" key="1">
    <source>
        <dbReference type="EMBL" id="CAK9138380.1"/>
    </source>
</evidence>
<comment type="caution">
    <text evidence="1">The sequence shown here is derived from an EMBL/GenBank/DDBJ whole genome shotgun (WGS) entry which is preliminary data.</text>
</comment>
<gene>
    <name evidence="1" type="ORF">ILEXP_LOCUS5718</name>
</gene>
<reference evidence="1 2" key="1">
    <citation type="submission" date="2024-02" db="EMBL/GenBank/DDBJ databases">
        <authorList>
            <person name="Vignale AGUSTIN F."/>
            <person name="Sosa J E."/>
            <person name="Modenutti C."/>
        </authorList>
    </citation>
    <scope>NUCLEOTIDE SEQUENCE [LARGE SCALE GENOMIC DNA]</scope>
</reference>
<protein>
    <submittedName>
        <fullName evidence="1">Uncharacterized protein</fullName>
    </submittedName>
</protein>
<name>A0ABC8R050_9AQUA</name>